<reference evidence="2 3" key="1">
    <citation type="submission" date="2016-10" db="EMBL/GenBank/DDBJ databases">
        <authorList>
            <person name="de Groot N.N."/>
        </authorList>
    </citation>
    <scope>NUCLEOTIDE SEQUENCE [LARGE SCALE GENOMIC DNA]</scope>
    <source>
        <strain evidence="2 3">HL3</strain>
    </source>
</reference>
<keyword evidence="2" id="KW-0808">Transferase</keyword>
<dbReference type="AlphaFoldDB" id="A0A1I1P5V6"/>
<dbReference type="GO" id="GO:0032259">
    <property type="term" value="P:methylation"/>
    <property type="evidence" value="ECO:0007669"/>
    <property type="project" value="UniProtKB-KW"/>
</dbReference>
<dbReference type="InterPro" id="IPR013216">
    <property type="entry name" value="Methyltransf_11"/>
</dbReference>
<dbReference type="OrthoDB" id="6191410at2"/>
<dbReference type="SUPFAM" id="SSF53335">
    <property type="entry name" value="S-adenosyl-L-methionine-dependent methyltransferases"/>
    <property type="match status" value="1"/>
</dbReference>
<organism evidence="2 3">
    <name type="scientific">Thiohalospira halophila DSM 15071</name>
    <dbReference type="NCBI Taxonomy" id="1123397"/>
    <lineage>
        <taxon>Bacteria</taxon>
        <taxon>Pseudomonadati</taxon>
        <taxon>Pseudomonadota</taxon>
        <taxon>Gammaproteobacteria</taxon>
        <taxon>Thiohalospirales</taxon>
        <taxon>Thiohalospiraceae</taxon>
        <taxon>Thiohalospira</taxon>
    </lineage>
</organism>
<evidence type="ECO:0000313" key="3">
    <source>
        <dbReference type="Proteomes" id="UP000198611"/>
    </source>
</evidence>
<dbReference type="STRING" id="1123397.SAMN05660831_00612"/>
<dbReference type="Gene3D" id="3.40.50.150">
    <property type="entry name" value="Vaccinia Virus protein VP39"/>
    <property type="match status" value="1"/>
</dbReference>
<gene>
    <name evidence="2" type="ORF">SAMN05660831_00612</name>
</gene>
<sequence length="249" mass="27856">MEMTPSERYRQLAAWFRQPTGRALAAREKAWLDAVLPDLFGYYLLEVGGTERGDLAAASRVLHPFRMTPAPGTDPGPAVPSLCAEADALPVASRTVDVVLLEHVLEFAAEPHAVLREVERVLMPEGHLVLLAFNSRSPWQLARPGRRGRAPWGGRFYSGRRLRDWLALLGFDLVLQRSLMFRPPLPSQRLQERLAPLEGLAERWSLPGGAVHLLVARKRVFSMTPVRPRWRPRRATGAAVPAAGQHYEE</sequence>
<dbReference type="EMBL" id="FOMJ01000001">
    <property type="protein sequence ID" value="SFD05105.1"/>
    <property type="molecule type" value="Genomic_DNA"/>
</dbReference>
<accession>A0A1I1P5V6</accession>
<proteinExistence type="predicted"/>
<dbReference type="Proteomes" id="UP000198611">
    <property type="component" value="Unassembled WGS sequence"/>
</dbReference>
<dbReference type="Pfam" id="PF08241">
    <property type="entry name" value="Methyltransf_11"/>
    <property type="match status" value="1"/>
</dbReference>
<evidence type="ECO:0000259" key="1">
    <source>
        <dbReference type="Pfam" id="PF08241"/>
    </source>
</evidence>
<name>A0A1I1P5V6_9GAMM</name>
<dbReference type="InterPro" id="IPR029063">
    <property type="entry name" value="SAM-dependent_MTases_sf"/>
</dbReference>
<keyword evidence="3" id="KW-1185">Reference proteome</keyword>
<dbReference type="RefSeq" id="WP_093427255.1">
    <property type="nucleotide sequence ID" value="NZ_FOMJ01000001.1"/>
</dbReference>
<evidence type="ECO:0000313" key="2">
    <source>
        <dbReference type="EMBL" id="SFD05105.1"/>
    </source>
</evidence>
<feature type="domain" description="Methyltransferase type 11" evidence="1">
    <location>
        <begin position="79"/>
        <end position="130"/>
    </location>
</feature>
<keyword evidence="2" id="KW-0489">Methyltransferase</keyword>
<protein>
    <submittedName>
        <fullName evidence="2">Methyltransferase domain-containing protein</fullName>
    </submittedName>
</protein>
<dbReference type="GO" id="GO:0008757">
    <property type="term" value="F:S-adenosylmethionine-dependent methyltransferase activity"/>
    <property type="evidence" value="ECO:0007669"/>
    <property type="project" value="InterPro"/>
</dbReference>